<dbReference type="KEGG" id="rau:MC5_01800"/>
<sequence>MLDDARTYINPQKIITLGLAHFITANGYKALLGAYKALNPDENTDKKLDHFMNSLDEIYKQSFSARHLTSSNKLPPAEQLKKFLEKTTDEIYDKLQKTGEAYLSYSNAPTNTGLHANVIKYSKEKTEKIIILYIMPVLE</sequence>
<dbReference type="EMBL" id="CP003338">
    <property type="protein sequence ID" value="AFC70752.1"/>
    <property type="molecule type" value="Genomic_DNA"/>
</dbReference>
<organism evidence="1 2">
    <name type="scientific">Rickettsia australis (strain Cutlack)</name>
    <dbReference type="NCBI Taxonomy" id="1105110"/>
    <lineage>
        <taxon>Bacteria</taxon>
        <taxon>Pseudomonadati</taxon>
        <taxon>Pseudomonadota</taxon>
        <taxon>Alphaproteobacteria</taxon>
        <taxon>Rickettsiales</taxon>
        <taxon>Rickettsiaceae</taxon>
        <taxon>Rickettsieae</taxon>
        <taxon>Rickettsia</taxon>
        <taxon>spotted fever group</taxon>
    </lineage>
</organism>
<evidence type="ECO:0000313" key="1">
    <source>
        <dbReference type="EMBL" id="AFC70752.1"/>
    </source>
</evidence>
<keyword evidence="2" id="KW-1185">Reference proteome</keyword>
<gene>
    <name evidence="1" type="ordered locus">MC5_01800</name>
</gene>
<reference evidence="2" key="1">
    <citation type="submission" date="2012-02" db="EMBL/GenBank/DDBJ databases">
        <title>Complete genome sequence of Rickettsia australis strain Cutlack.</title>
        <authorList>
            <person name="Johnson S.L."/>
            <person name="Munk A.C."/>
            <person name="Han S."/>
            <person name="Bruce D.C."/>
            <person name="Dasch G.A."/>
        </authorList>
    </citation>
    <scope>NUCLEOTIDE SEQUENCE [LARGE SCALE GENOMIC DNA]</scope>
    <source>
        <strain evidence="2">Cutlack</strain>
    </source>
</reference>
<name>H8K9N2_RICAC</name>
<dbReference type="HOGENOM" id="CLU_1843589_0_0_5"/>
<protein>
    <submittedName>
        <fullName evidence="1">Uncharacterized protein</fullName>
    </submittedName>
</protein>
<dbReference type="AlphaFoldDB" id="H8K9N2"/>
<proteinExistence type="predicted"/>
<dbReference type="Proteomes" id="UP000007589">
    <property type="component" value="Chromosome"/>
</dbReference>
<accession>H8K9N2</accession>
<dbReference type="OrthoDB" id="7160479at2"/>
<evidence type="ECO:0000313" key="2">
    <source>
        <dbReference type="Proteomes" id="UP000007589"/>
    </source>
</evidence>